<feature type="compositionally biased region" description="Low complexity" evidence="1">
    <location>
        <begin position="152"/>
        <end position="161"/>
    </location>
</feature>
<dbReference type="AlphaFoldDB" id="A0A3B6KJH2"/>
<evidence type="ECO:0000313" key="3">
    <source>
        <dbReference type="Proteomes" id="UP000019116"/>
    </source>
</evidence>
<dbReference type="OrthoDB" id="10529430at2759"/>
<protein>
    <submittedName>
        <fullName evidence="2">Uncharacterized protein</fullName>
    </submittedName>
</protein>
<dbReference type="STRING" id="4565.A0A3B6KJH2"/>
<reference evidence="2" key="2">
    <citation type="submission" date="2018-10" db="UniProtKB">
        <authorList>
            <consortium name="EnsemblPlants"/>
        </authorList>
    </citation>
    <scope>IDENTIFICATION</scope>
</reference>
<reference evidence="2" key="1">
    <citation type="submission" date="2018-08" db="EMBL/GenBank/DDBJ databases">
        <authorList>
            <person name="Rossello M."/>
        </authorList>
    </citation>
    <scope>NUCLEOTIDE SEQUENCE [LARGE SCALE GENOMIC DNA]</scope>
    <source>
        <strain evidence="2">cv. Chinese Spring</strain>
    </source>
</reference>
<dbReference type="Gramene" id="TraesCS5A03G0763600.2">
    <property type="protein sequence ID" value="TraesCS5A03G0763600.2.CDS"/>
    <property type="gene ID" value="TraesCS5A03G0763600"/>
</dbReference>
<evidence type="ECO:0000256" key="1">
    <source>
        <dbReference type="SAM" id="MobiDB-lite"/>
    </source>
</evidence>
<feature type="region of interest" description="Disordered" evidence="1">
    <location>
        <begin position="137"/>
        <end position="161"/>
    </location>
</feature>
<feature type="region of interest" description="Disordered" evidence="1">
    <location>
        <begin position="175"/>
        <end position="208"/>
    </location>
</feature>
<keyword evidence="3" id="KW-1185">Reference proteome</keyword>
<organism evidence="2">
    <name type="scientific">Triticum aestivum</name>
    <name type="common">Wheat</name>
    <dbReference type="NCBI Taxonomy" id="4565"/>
    <lineage>
        <taxon>Eukaryota</taxon>
        <taxon>Viridiplantae</taxon>
        <taxon>Streptophyta</taxon>
        <taxon>Embryophyta</taxon>
        <taxon>Tracheophyta</taxon>
        <taxon>Spermatophyta</taxon>
        <taxon>Magnoliopsida</taxon>
        <taxon>Liliopsida</taxon>
        <taxon>Poales</taxon>
        <taxon>Poaceae</taxon>
        <taxon>BOP clade</taxon>
        <taxon>Pooideae</taxon>
        <taxon>Triticodae</taxon>
        <taxon>Triticeae</taxon>
        <taxon>Triticinae</taxon>
        <taxon>Triticum</taxon>
    </lineage>
</organism>
<dbReference type="EnsemblPlants" id="TraesCS5A02G314200.2">
    <property type="protein sequence ID" value="TraesCS5A02G314200.2"/>
    <property type="gene ID" value="TraesCS5A02G314200"/>
</dbReference>
<sequence>MKRIKLTWRKQERILTGKSKAASMANPHVVQKRKEVSMKKNLQLTQTKEKMVSADTEVNMVKEAVLQTDMPTVVSREPTNVTEVQEIKGKTPLSTVPPKPPKEKIVKFARGTKGEHATKGLGFRDERELRAAAIDAGVPSSARSLPTQTGKMPTTDTSVPTDVSVSSMVTVKTTTAGQEGTTATASPKVPTHRDASMSNTKGGDPTIKVLSPRADFQQPLTQEEVFNIISRCKPPRPPTTTLLRTKSVNDAPVFVSQGDALVLEPLRRSKSYHGDGFCDAPSFDLGIDGDAPAPALAIETAEAGMICIDECELDLAAVNEGCDAADAGKAIAQKLDVGSPENCHTPICAEPEAGMSSSSGPPIA</sequence>
<feature type="compositionally biased region" description="Polar residues" evidence="1">
    <location>
        <begin position="141"/>
        <end position="151"/>
    </location>
</feature>
<dbReference type="Gramene" id="TraesCS5A02G314200.2">
    <property type="protein sequence ID" value="TraesCS5A02G314200.2"/>
    <property type="gene ID" value="TraesCS5A02G314200"/>
</dbReference>
<proteinExistence type="predicted"/>
<dbReference type="PANTHER" id="PTHR36479">
    <property type="entry name" value="ULP_PROTEASE DOMAIN-CONTAINING PROTEIN"/>
    <property type="match status" value="1"/>
</dbReference>
<accession>A0A3B6KJH2</accession>
<evidence type="ECO:0000313" key="2">
    <source>
        <dbReference type="EnsemblPlants" id="TraesCS5A02G314200.2"/>
    </source>
</evidence>
<dbReference type="PANTHER" id="PTHR36479:SF10">
    <property type="entry name" value="UBIQUITIN-LIKE PROTEASE FAMILY PROFILE DOMAIN-CONTAINING PROTEIN"/>
    <property type="match status" value="1"/>
</dbReference>
<name>A0A3B6KJH2_WHEAT</name>
<dbReference type="Proteomes" id="UP000019116">
    <property type="component" value="Chromosome 5A"/>
</dbReference>
<feature type="compositionally biased region" description="Low complexity" evidence="1">
    <location>
        <begin position="175"/>
        <end position="185"/>
    </location>
</feature>